<name>A0AAD5WNT4_9PEZI</name>
<dbReference type="AlphaFoldDB" id="A0AAD5WNT4"/>
<comment type="subcellular location">
    <subcellularLocation>
        <location evidence="10">Mitochondrion</location>
    </subcellularLocation>
    <subcellularLocation>
        <location evidence="10">Mitochondrion inner membrane</location>
    </subcellularLocation>
</comment>
<comment type="function">
    <text evidence="10">Subunit b, of the mitochondrial membrane ATP synthase complex (F(1)F(0) ATP synthase or Complex V) that produces ATP from ADP in the presence of a proton gradient across the membrane which is generated by electron transport complexes of the respiratory chain. ATP synthase complex consist of a soluble F(1) head domain - the catalytic core - and a membrane F(1) domain - the membrane proton channel. These two domains are linked by a central stalk rotating inside the F(1) region and a stationary peripheral stalk. During catalysis, ATP synthesis in the catalytic domain of F(1) is coupled via a rotary mechanism of the central stalk subunits to proton translocation. In vivo, can only synthesize ATP although its ATP hydrolase activity can be activated artificially in vitro. Part of the complex F(0) domain. Part of the complex F(0) domain and the peripheric stalk, which acts as a stator to hold the catalytic alpha(3)beta(3) subcomplex and subunit a/ATP6 static relative to the rotary elements.</text>
</comment>
<dbReference type="Gene3D" id="1.20.5.2210">
    <property type="match status" value="1"/>
</dbReference>
<dbReference type="GO" id="GO:0045259">
    <property type="term" value="C:proton-transporting ATP synthase complex"/>
    <property type="evidence" value="ECO:0007669"/>
    <property type="project" value="UniProtKB-KW"/>
</dbReference>
<comment type="caution">
    <text evidence="11">The sequence shown here is derived from an EMBL/GenBank/DDBJ whole genome shotgun (WGS) entry which is preliminary data.</text>
</comment>
<dbReference type="EMBL" id="JAKWBI020000385">
    <property type="protein sequence ID" value="KAJ2895666.1"/>
    <property type="molecule type" value="Genomic_DNA"/>
</dbReference>
<proteinExistence type="inferred from homology"/>
<dbReference type="PANTHER" id="PTHR12733:SF3">
    <property type="entry name" value="ATP SYNTHASE F(0) COMPLEX SUBUNIT B1, MITOCHONDRIAL"/>
    <property type="match status" value="1"/>
</dbReference>
<evidence type="ECO:0000256" key="5">
    <source>
        <dbReference type="ARBA" id="ARBA00022792"/>
    </source>
</evidence>
<dbReference type="PANTHER" id="PTHR12733">
    <property type="entry name" value="MITOCHONDRIAL ATP SYNTHASE B CHAIN"/>
    <property type="match status" value="1"/>
</dbReference>
<evidence type="ECO:0000256" key="1">
    <source>
        <dbReference type="ARBA" id="ARBA00007479"/>
    </source>
</evidence>
<keyword evidence="6 10" id="KW-0406">Ion transport</keyword>
<keyword evidence="7 10" id="KW-0496">Mitochondrion</keyword>
<accession>A0AAD5WNT4</accession>
<evidence type="ECO:0000256" key="6">
    <source>
        <dbReference type="ARBA" id="ARBA00023065"/>
    </source>
</evidence>
<dbReference type="GO" id="GO:0046933">
    <property type="term" value="F:proton-transporting ATP synthase activity, rotational mechanism"/>
    <property type="evidence" value="ECO:0007669"/>
    <property type="project" value="TreeGrafter"/>
</dbReference>
<evidence type="ECO:0000256" key="8">
    <source>
        <dbReference type="ARBA" id="ARBA00023136"/>
    </source>
</evidence>
<keyword evidence="5 10" id="KW-0999">Mitochondrion inner membrane</keyword>
<keyword evidence="4 10" id="KW-0375">Hydrogen ion transport</keyword>
<reference evidence="11" key="1">
    <citation type="submission" date="2022-07" db="EMBL/GenBank/DDBJ databases">
        <title>Draft genome sequence of Zalerion maritima ATCC 34329, a (micro)plastics degrading marine fungus.</title>
        <authorList>
            <person name="Paco A."/>
            <person name="Goncalves M.F.M."/>
            <person name="Rocha-Santos T.A.P."/>
            <person name="Alves A."/>
        </authorList>
    </citation>
    <scope>NUCLEOTIDE SEQUENCE</scope>
    <source>
        <strain evidence="11">ATCC 34329</strain>
    </source>
</reference>
<dbReference type="Pfam" id="PF05405">
    <property type="entry name" value="Mt_ATP-synt_B"/>
    <property type="match status" value="1"/>
</dbReference>
<dbReference type="SUPFAM" id="SSF161060">
    <property type="entry name" value="ATP synthase B chain-like"/>
    <property type="match status" value="1"/>
</dbReference>
<evidence type="ECO:0000256" key="4">
    <source>
        <dbReference type="ARBA" id="ARBA00022781"/>
    </source>
</evidence>
<evidence type="ECO:0000256" key="2">
    <source>
        <dbReference type="ARBA" id="ARBA00022448"/>
    </source>
</evidence>
<keyword evidence="12" id="KW-1185">Reference proteome</keyword>
<sequence>MASRLARSALVGASRGLRPGLPAVRSSIPAVALTAARASSTSVPAEDPKKKAQSLIDAIPGNSIVSKTAIVSAASALGIYGISNEYYVVNEETVVAFALLSVWFSVFKFGGPAYSQWAEAQNERIKNILNAARSEHTDAVKTRIDSVKEMGGVVDVTKTLFEVSKETAQMEAKSYELDQQTAIAAEAKAVLDSWVRYEGQVKQRQQRELAESIMSKVAKELENPKNLQQILQQSIAEVEKVLTSKSK</sequence>
<evidence type="ECO:0000256" key="10">
    <source>
        <dbReference type="RuleBase" id="RU368017"/>
    </source>
</evidence>
<gene>
    <name evidence="11" type="ORF">MKZ38_006272</name>
</gene>
<comment type="similarity">
    <text evidence="1 10">Belongs to the eukaryotic ATPase B chain family.</text>
</comment>
<keyword evidence="3 10" id="KW-0138">CF(0)</keyword>
<protein>
    <recommendedName>
        <fullName evidence="10">ATP synthase subunit 4</fullName>
    </recommendedName>
</protein>
<dbReference type="GO" id="GO:0005743">
    <property type="term" value="C:mitochondrial inner membrane"/>
    <property type="evidence" value="ECO:0007669"/>
    <property type="project" value="UniProtKB-SubCell"/>
</dbReference>
<keyword evidence="8 10" id="KW-0472">Membrane</keyword>
<evidence type="ECO:0000256" key="7">
    <source>
        <dbReference type="ARBA" id="ARBA00023128"/>
    </source>
</evidence>
<comment type="subunit">
    <text evidence="9 10">F-type ATPases have 2 components, CF(1) - the catalytic core - and CF(0) - the membrane proton channel. In yeast, the dimeric form of ATP synthase consists of 17 polypeptides: alpha, beta, gamma, delta, epsilon, 4 (B), 5 (OSCP), 6 (A), 8, 9 (C), d, E (Tim11), f, g, h, i/j and k.</text>
</comment>
<dbReference type="FunFam" id="1.20.5.2210:FF:000002">
    <property type="entry name" value="ATP synthase subunit 4 mitochondrial"/>
    <property type="match status" value="1"/>
</dbReference>
<keyword evidence="2 10" id="KW-0813">Transport</keyword>
<evidence type="ECO:0000256" key="3">
    <source>
        <dbReference type="ARBA" id="ARBA00022547"/>
    </source>
</evidence>
<dbReference type="Proteomes" id="UP001201980">
    <property type="component" value="Unassembled WGS sequence"/>
</dbReference>
<dbReference type="InterPro" id="IPR013837">
    <property type="entry name" value="ATP_synth_F0_suB"/>
</dbReference>
<organism evidence="11 12">
    <name type="scientific">Zalerion maritima</name>
    <dbReference type="NCBI Taxonomy" id="339359"/>
    <lineage>
        <taxon>Eukaryota</taxon>
        <taxon>Fungi</taxon>
        <taxon>Dikarya</taxon>
        <taxon>Ascomycota</taxon>
        <taxon>Pezizomycotina</taxon>
        <taxon>Sordariomycetes</taxon>
        <taxon>Lulworthiomycetidae</taxon>
        <taxon>Lulworthiales</taxon>
        <taxon>Lulworthiaceae</taxon>
        <taxon>Zalerion</taxon>
    </lineage>
</organism>
<evidence type="ECO:0000256" key="9">
    <source>
        <dbReference type="ARBA" id="ARBA00062152"/>
    </source>
</evidence>
<dbReference type="InterPro" id="IPR008688">
    <property type="entry name" value="ATP_synth_Bsub_B/MI25"/>
</dbReference>
<evidence type="ECO:0000313" key="11">
    <source>
        <dbReference type="EMBL" id="KAJ2895666.1"/>
    </source>
</evidence>
<evidence type="ECO:0000313" key="12">
    <source>
        <dbReference type="Proteomes" id="UP001201980"/>
    </source>
</evidence>